<dbReference type="Proteomes" id="UP000789525">
    <property type="component" value="Unassembled WGS sequence"/>
</dbReference>
<reference evidence="1" key="1">
    <citation type="submission" date="2021-06" db="EMBL/GenBank/DDBJ databases">
        <authorList>
            <person name="Kallberg Y."/>
            <person name="Tangrot J."/>
            <person name="Rosling A."/>
        </authorList>
    </citation>
    <scope>NUCLEOTIDE SEQUENCE</scope>
    <source>
        <strain evidence="1">CL356</strain>
    </source>
</reference>
<dbReference type="EMBL" id="CAJVPT010002011">
    <property type="protein sequence ID" value="CAG8473163.1"/>
    <property type="molecule type" value="Genomic_DNA"/>
</dbReference>
<organism evidence="1 2">
    <name type="scientific">Acaulospora colombiana</name>
    <dbReference type="NCBI Taxonomy" id="27376"/>
    <lineage>
        <taxon>Eukaryota</taxon>
        <taxon>Fungi</taxon>
        <taxon>Fungi incertae sedis</taxon>
        <taxon>Mucoromycota</taxon>
        <taxon>Glomeromycotina</taxon>
        <taxon>Glomeromycetes</taxon>
        <taxon>Diversisporales</taxon>
        <taxon>Acaulosporaceae</taxon>
        <taxon>Acaulospora</taxon>
    </lineage>
</organism>
<keyword evidence="2" id="KW-1185">Reference proteome</keyword>
<name>A0ACA9KHA4_9GLOM</name>
<feature type="non-terminal residue" evidence="1">
    <location>
        <position position="209"/>
    </location>
</feature>
<gene>
    <name evidence="1" type="ORF">ACOLOM_LOCUS1679</name>
</gene>
<comment type="caution">
    <text evidence="1">The sequence shown here is derived from an EMBL/GenBank/DDBJ whole genome shotgun (WGS) entry which is preliminary data.</text>
</comment>
<evidence type="ECO:0000313" key="1">
    <source>
        <dbReference type="EMBL" id="CAG8473163.1"/>
    </source>
</evidence>
<evidence type="ECO:0000313" key="2">
    <source>
        <dbReference type="Proteomes" id="UP000789525"/>
    </source>
</evidence>
<proteinExistence type="predicted"/>
<sequence length="209" mass="22752">MAMGKRKEPEPLRALVTKKKRGSISVNKTGRGGGSGAIRGGGTRGRGSRGIGGRKPSIPRQHPSGVKFQEIPEGAGLYSAASTPASSTAPSTPRESFVSSVPQTPGEEIDQYILREEEITDQDLTRTNKDSGIRTEAFSPEQTERFEVYRRSALSKPNIKKALSDSVIPERVNTLLKLGTHATLDDRVRKVAGESMVIARVYIENFFRV</sequence>
<feature type="non-terminal residue" evidence="1">
    <location>
        <position position="1"/>
    </location>
</feature>
<protein>
    <submittedName>
        <fullName evidence="1">3741_t:CDS:1</fullName>
    </submittedName>
</protein>
<accession>A0ACA9KHA4</accession>